<keyword evidence="2" id="KW-0560">Oxidoreductase</keyword>
<dbReference type="PROSITE" id="PS51725">
    <property type="entry name" value="ABM"/>
    <property type="match status" value="1"/>
</dbReference>
<dbReference type="InterPro" id="IPR011008">
    <property type="entry name" value="Dimeric_a/b-barrel"/>
</dbReference>
<dbReference type="GO" id="GO:0004497">
    <property type="term" value="F:monooxygenase activity"/>
    <property type="evidence" value="ECO:0007669"/>
    <property type="project" value="UniProtKB-KW"/>
</dbReference>
<sequence>MIAQMVRLEVVPELRDQALALQRANVLGTRAEPGCRRFDFAAAVDEPGVYFLWEVFDNQAALDAHYAAPHFQAWKTWMMAQPEGAVVRTRVPIDVPWL</sequence>
<gene>
    <name evidence="2" type="ORF">FHS74_003256</name>
</gene>
<accession>A0A7X0B1L3</accession>
<dbReference type="AlphaFoldDB" id="A0A7X0B1L3"/>
<dbReference type="SUPFAM" id="SSF54909">
    <property type="entry name" value="Dimeric alpha+beta barrel"/>
    <property type="match status" value="1"/>
</dbReference>
<dbReference type="PANTHER" id="PTHR33336:SF3">
    <property type="entry name" value="ABM DOMAIN-CONTAINING PROTEIN"/>
    <property type="match status" value="1"/>
</dbReference>
<name>A0A7X0B1L3_9PROT</name>
<evidence type="ECO:0000259" key="1">
    <source>
        <dbReference type="PROSITE" id="PS51725"/>
    </source>
</evidence>
<dbReference type="InterPro" id="IPR050744">
    <property type="entry name" value="AI-2_Isomerase_LsrG"/>
</dbReference>
<proteinExistence type="predicted"/>
<dbReference type="PANTHER" id="PTHR33336">
    <property type="entry name" value="QUINOL MONOOXYGENASE YGIN-RELATED"/>
    <property type="match status" value="1"/>
</dbReference>
<evidence type="ECO:0000313" key="3">
    <source>
        <dbReference type="Proteomes" id="UP000539175"/>
    </source>
</evidence>
<dbReference type="InterPro" id="IPR007138">
    <property type="entry name" value="ABM_dom"/>
</dbReference>
<dbReference type="RefSeq" id="WP_184802341.1">
    <property type="nucleotide sequence ID" value="NZ_JACIIZ010000008.1"/>
</dbReference>
<keyword evidence="2" id="KW-0503">Monooxygenase</keyword>
<dbReference type="Proteomes" id="UP000539175">
    <property type="component" value="Unassembled WGS sequence"/>
</dbReference>
<dbReference type="EMBL" id="JACIIZ010000008">
    <property type="protein sequence ID" value="MBB6252696.1"/>
    <property type="molecule type" value="Genomic_DNA"/>
</dbReference>
<reference evidence="2 3" key="1">
    <citation type="submission" date="2020-08" db="EMBL/GenBank/DDBJ databases">
        <title>Genomic Encyclopedia of Type Strains, Phase IV (KMG-IV): sequencing the most valuable type-strain genomes for metagenomic binning, comparative biology and taxonomic classification.</title>
        <authorList>
            <person name="Goeker M."/>
        </authorList>
    </citation>
    <scope>NUCLEOTIDE SEQUENCE [LARGE SCALE GENOMIC DNA]</scope>
    <source>
        <strain evidence="2 3">DSM 22198</strain>
    </source>
</reference>
<organism evidence="2 3">
    <name type="scientific">Nitrospirillum iridis</name>
    <dbReference type="NCBI Taxonomy" id="765888"/>
    <lineage>
        <taxon>Bacteria</taxon>
        <taxon>Pseudomonadati</taxon>
        <taxon>Pseudomonadota</taxon>
        <taxon>Alphaproteobacteria</taxon>
        <taxon>Rhodospirillales</taxon>
        <taxon>Azospirillaceae</taxon>
        <taxon>Nitrospirillum</taxon>
    </lineage>
</organism>
<keyword evidence="3" id="KW-1185">Reference proteome</keyword>
<protein>
    <submittedName>
        <fullName evidence="2">Quinol monooxygenase YgiN</fullName>
    </submittedName>
</protein>
<comment type="caution">
    <text evidence="2">The sequence shown here is derived from an EMBL/GenBank/DDBJ whole genome shotgun (WGS) entry which is preliminary data.</text>
</comment>
<feature type="domain" description="ABM" evidence="1">
    <location>
        <begin position="2"/>
        <end position="91"/>
    </location>
</feature>
<dbReference type="Pfam" id="PF03992">
    <property type="entry name" value="ABM"/>
    <property type="match status" value="1"/>
</dbReference>
<evidence type="ECO:0000313" key="2">
    <source>
        <dbReference type="EMBL" id="MBB6252696.1"/>
    </source>
</evidence>
<dbReference type="Gene3D" id="3.30.70.100">
    <property type="match status" value="1"/>
</dbReference>